<sequence length="145" mass="17490">MHAKRHRRPMRRGRSETSRRNSDHRSQADFWLLQTAGQRSHTELSSLLFRQQGPRHWWTARQWRPWEQQRPHHQLFLEDIHNAFSRLTHVLTIHRVFKDLEELFEWCSTMTLAIVAFKSQPRFIACLLFFLPFLVEGKTAVRFSG</sequence>
<accession>A0A4Y2S592</accession>
<dbReference type="AlphaFoldDB" id="A0A4Y2S592"/>
<reference evidence="2 3" key="1">
    <citation type="journal article" date="2019" name="Sci. Rep.">
        <title>Orb-weaving spider Araneus ventricosus genome elucidates the spidroin gene catalogue.</title>
        <authorList>
            <person name="Kono N."/>
            <person name="Nakamura H."/>
            <person name="Ohtoshi R."/>
            <person name="Moran D.A.P."/>
            <person name="Shinohara A."/>
            <person name="Yoshida Y."/>
            <person name="Fujiwara M."/>
            <person name="Mori M."/>
            <person name="Tomita M."/>
            <person name="Arakawa K."/>
        </authorList>
    </citation>
    <scope>NUCLEOTIDE SEQUENCE [LARGE SCALE GENOMIC DNA]</scope>
</reference>
<gene>
    <name evidence="2" type="ORF">AVEN_242801_1</name>
</gene>
<feature type="compositionally biased region" description="Basic and acidic residues" evidence="1">
    <location>
        <begin position="13"/>
        <end position="25"/>
    </location>
</feature>
<protein>
    <submittedName>
        <fullName evidence="2">Uncharacterized protein</fullName>
    </submittedName>
</protein>
<evidence type="ECO:0000313" key="2">
    <source>
        <dbReference type="EMBL" id="GBN83141.1"/>
    </source>
</evidence>
<dbReference type="Proteomes" id="UP000499080">
    <property type="component" value="Unassembled WGS sequence"/>
</dbReference>
<organism evidence="2 3">
    <name type="scientific">Araneus ventricosus</name>
    <name type="common">Orbweaver spider</name>
    <name type="synonym">Epeira ventricosa</name>
    <dbReference type="NCBI Taxonomy" id="182803"/>
    <lineage>
        <taxon>Eukaryota</taxon>
        <taxon>Metazoa</taxon>
        <taxon>Ecdysozoa</taxon>
        <taxon>Arthropoda</taxon>
        <taxon>Chelicerata</taxon>
        <taxon>Arachnida</taxon>
        <taxon>Araneae</taxon>
        <taxon>Araneomorphae</taxon>
        <taxon>Entelegynae</taxon>
        <taxon>Araneoidea</taxon>
        <taxon>Araneidae</taxon>
        <taxon>Araneus</taxon>
    </lineage>
</organism>
<comment type="caution">
    <text evidence="2">The sequence shown here is derived from an EMBL/GenBank/DDBJ whole genome shotgun (WGS) entry which is preliminary data.</text>
</comment>
<feature type="compositionally biased region" description="Basic residues" evidence="1">
    <location>
        <begin position="1"/>
        <end position="12"/>
    </location>
</feature>
<proteinExistence type="predicted"/>
<evidence type="ECO:0000256" key="1">
    <source>
        <dbReference type="SAM" id="MobiDB-lite"/>
    </source>
</evidence>
<feature type="region of interest" description="Disordered" evidence="1">
    <location>
        <begin position="1"/>
        <end position="25"/>
    </location>
</feature>
<dbReference type="EMBL" id="BGPR01019858">
    <property type="protein sequence ID" value="GBN83141.1"/>
    <property type="molecule type" value="Genomic_DNA"/>
</dbReference>
<evidence type="ECO:0000313" key="3">
    <source>
        <dbReference type="Proteomes" id="UP000499080"/>
    </source>
</evidence>
<name>A0A4Y2S592_ARAVE</name>
<keyword evidence="3" id="KW-1185">Reference proteome</keyword>